<name>A0ABV2X7K3_9NOCA</name>
<feature type="region of interest" description="Disordered" evidence="1">
    <location>
        <begin position="76"/>
        <end position="95"/>
    </location>
</feature>
<keyword evidence="4" id="KW-1185">Reference proteome</keyword>
<evidence type="ECO:0000256" key="2">
    <source>
        <dbReference type="SAM" id="SignalP"/>
    </source>
</evidence>
<organism evidence="3 4">
    <name type="scientific">Nocardia niwae</name>
    <dbReference type="NCBI Taxonomy" id="626084"/>
    <lineage>
        <taxon>Bacteria</taxon>
        <taxon>Bacillati</taxon>
        <taxon>Actinomycetota</taxon>
        <taxon>Actinomycetes</taxon>
        <taxon>Mycobacteriales</taxon>
        <taxon>Nocardiaceae</taxon>
        <taxon>Nocardia</taxon>
    </lineage>
</organism>
<feature type="signal peptide" evidence="2">
    <location>
        <begin position="1"/>
        <end position="22"/>
    </location>
</feature>
<evidence type="ECO:0000313" key="3">
    <source>
        <dbReference type="EMBL" id="MEU2121834.1"/>
    </source>
</evidence>
<evidence type="ECO:0000256" key="1">
    <source>
        <dbReference type="SAM" id="MobiDB-lite"/>
    </source>
</evidence>
<comment type="caution">
    <text evidence="3">The sequence shown here is derived from an EMBL/GenBank/DDBJ whole genome shotgun (WGS) entry which is preliminary data.</text>
</comment>
<feature type="compositionally biased region" description="Basic and acidic residues" evidence="1">
    <location>
        <begin position="78"/>
        <end position="88"/>
    </location>
</feature>
<sequence>MSYSRHAIAAAAILLAAFGAGAVGTAPVAAAASPVSGVVKEAPSPAQLSPEEQEAVDNKNAGRPYDQAAYNRAMQKIKQAEKYNGDRNKQKRNRR</sequence>
<accession>A0ABV2X7K3</accession>
<evidence type="ECO:0000313" key="4">
    <source>
        <dbReference type="Proteomes" id="UP001550535"/>
    </source>
</evidence>
<feature type="chain" id="PRO_5046750344" evidence="2">
    <location>
        <begin position="23"/>
        <end position="95"/>
    </location>
</feature>
<dbReference type="Proteomes" id="UP001550535">
    <property type="component" value="Unassembled WGS sequence"/>
</dbReference>
<dbReference type="EMBL" id="JBEYBR010000015">
    <property type="protein sequence ID" value="MEU2121834.1"/>
    <property type="molecule type" value="Genomic_DNA"/>
</dbReference>
<reference evidence="3 4" key="1">
    <citation type="submission" date="2024-06" db="EMBL/GenBank/DDBJ databases">
        <title>The Natural Products Discovery Center: Release of the First 8490 Sequenced Strains for Exploring Actinobacteria Biosynthetic Diversity.</title>
        <authorList>
            <person name="Kalkreuter E."/>
            <person name="Kautsar S.A."/>
            <person name="Yang D."/>
            <person name="Bader C.D."/>
            <person name="Teijaro C.N."/>
            <person name="Fluegel L."/>
            <person name="Davis C.M."/>
            <person name="Simpson J.R."/>
            <person name="Lauterbach L."/>
            <person name="Steele A.D."/>
            <person name="Gui C."/>
            <person name="Meng S."/>
            <person name="Li G."/>
            <person name="Viehrig K."/>
            <person name="Ye F."/>
            <person name="Su P."/>
            <person name="Kiefer A.F."/>
            <person name="Nichols A."/>
            <person name="Cepeda A.J."/>
            <person name="Yan W."/>
            <person name="Fan B."/>
            <person name="Jiang Y."/>
            <person name="Adhikari A."/>
            <person name="Zheng C.-J."/>
            <person name="Schuster L."/>
            <person name="Cowan T.M."/>
            <person name="Smanski M.J."/>
            <person name="Chevrette M.G."/>
            <person name="De Carvalho L.P.S."/>
            <person name="Shen B."/>
        </authorList>
    </citation>
    <scope>NUCLEOTIDE SEQUENCE [LARGE SCALE GENOMIC DNA]</scope>
    <source>
        <strain evidence="3 4">NPDC019434</strain>
    </source>
</reference>
<proteinExistence type="predicted"/>
<protein>
    <submittedName>
        <fullName evidence="3">Uncharacterized protein</fullName>
    </submittedName>
</protein>
<feature type="region of interest" description="Disordered" evidence="1">
    <location>
        <begin position="41"/>
        <end position="65"/>
    </location>
</feature>
<gene>
    <name evidence="3" type="ORF">ABZ507_08345</name>
</gene>
<dbReference type="RefSeq" id="WP_157114853.1">
    <property type="nucleotide sequence ID" value="NZ_JBEYBM010000015.1"/>
</dbReference>
<keyword evidence="2" id="KW-0732">Signal</keyword>